<comment type="similarity">
    <text evidence="6">Belongs to the DExH box helicase family.</text>
</comment>
<evidence type="ECO:0000256" key="4">
    <source>
        <dbReference type="ARBA" id="ARBA00022840"/>
    </source>
</evidence>
<keyword evidence="2" id="KW-0378">Hydrolase</keyword>
<dbReference type="SMART" id="SM00487">
    <property type="entry name" value="DEXDc"/>
    <property type="match status" value="1"/>
</dbReference>
<dbReference type="PANTHER" id="PTHR18934">
    <property type="entry name" value="ATP-DEPENDENT RNA HELICASE"/>
    <property type="match status" value="1"/>
</dbReference>
<keyword evidence="4" id="KW-0067">ATP-binding</keyword>
<dbReference type="GO" id="GO:1990904">
    <property type="term" value="C:ribonucleoprotein complex"/>
    <property type="evidence" value="ECO:0007669"/>
    <property type="project" value="TreeGrafter"/>
</dbReference>
<dbReference type="GO" id="GO:0045944">
    <property type="term" value="P:positive regulation of transcription by RNA polymerase II"/>
    <property type="evidence" value="ECO:0007669"/>
    <property type="project" value="TreeGrafter"/>
</dbReference>
<dbReference type="GO" id="GO:0043138">
    <property type="term" value="F:3'-5' DNA helicase activity"/>
    <property type="evidence" value="ECO:0007669"/>
    <property type="project" value="TreeGrafter"/>
</dbReference>
<evidence type="ECO:0000313" key="9">
    <source>
        <dbReference type="Proteomes" id="UP000267096"/>
    </source>
</evidence>
<reference evidence="10" key="1">
    <citation type="submission" date="2017-02" db="UniProtKB">
        <authorList>
            <consortium name="WormBaseParasite"/>
        </authorList>
    </citation>
    <scope>IDENTIFICATION</scope>
</reference>
<gene>
    <name evidence="8" type="ORF">ASIM_LOCUS17848</name>
</gene>
<evidence type="ECO:0000256" key="2">
    <source>
        <dbReference type="ARBA" id="ARBA00022801"/>
    </source>
</evidence>
<dbReference type="Pfam" id="PF00270">
    <property type="entry name" value="DEAD"/>
    <property type="match status" value="1"/>
</dbReference>
<keyword evidence="9" id="KW-1185">Reference proteome</keyword>
<evidence type="ECO:0000256" key="3">
    <source>
        <dbReference type="ARBA" id="ARBA00022806"/>
    </source>
</evidence>
<keyword evidence="5" id="KW-0694">RNA-binding</keyword>
<evidence type="ECO:0000313" key="8">
    <source>
        <dbReference type="EMBL" id="VDK61767.1"/>
    </source>
</evidence>
<dbReference type="InterPro" id="IPR027417">
    <property type="entry name" value="P-loop_NTPase"/>
</dbReference>
<evidence type="ECO:0000256" key="1">
    <source>
        <dbReference type="ARBA" id="ARBA00022741"/>
    </source>
</evidence>
<protein>
    <submittedName>
        <fullName evidence="10">ATP-dependent RNA helicase A (inferred by orthology to a human protein)</fullName>
    </submittedName>
</protein>
<dbReference type="SUPFAM" id="SSF52540">
    <property type="entry name" value="P-loop containing nucleoside triphosphate hydrolases"/>
    <property type="match status" value="1"/>
</dbReference>
<keyword evidence="1" id="KW-0547">Nucleotide-binding</keyword>
<sequence>MSNSDIPLPAIQNPVLKFDMFNCETDQITTDQKIMFEFSSYAQGSSKKVAEASCALSLIRQLYHNGFIGAFSGDRKKKTADQLDEIPVNVNEDLSNQIAAYLNEMNISEVKEFDNASPSSPLSLIIQQKLDQFDVSDPTFGGTISWAPSVQNWNPWKALNIDEAPLAFMPLEEISAKLFDDEQKRIPQQSIREQRESLPVFQYRDHIVNTIDRSSVTLIKGETGCGKSTQVCQYLLEHFILNNKGANFAAIVTQPRRISAITLAERVAEERGEILGDSIGYGVRFDSVLPRPYGSIMFMTVGVFLRRLESGLRGITHVIVDEIHERDIDSDFALIVLREMVRQYPEMRLVLMSATIDTDLFTNYFGDCPIIQLQGRTFPVRG</sequence>
<dbReference type="GO" id="GO:0016887">
    <property type="term" value="F:ATP hydrolysis activity"/>
    <property type="evidence" value="ECO:0007669"/>
    <property type="project" value="TreeGrafter"/>
</dbReference>
<evidence type="ECO:0000259" key="7">
    <source>
        <dbReference type="PROSITE" id="PS51192"/>
    </source>
</evidence>
<dbReference type="SUPFAM" id="SSF54768">
    <property type="entry name" value="dsRNA-binding domain-like"/>
    <property type="match status" value="1"/>
</dbReference>
<dbReference type="GO" id="GO:0005730">
    <property type="term" value="C:nucleolus"/>
    <property type="evidence" value="ECO:0007669"/>
    <property type="project" value="TreeGrafter"/>
</dbReference>
<dbReference type="GO" id="GO:0005524">
    <property type="term" value="F:ATP binding"/>
    <property type="evidence" value="ECO:0007669"/>
    <property type="project" value="UniProtKB-KW"/>
</dbReference>
<reference evidence="8 9" key="2">
    <citation type="submission" date="2018-11" db="EMBL/GenBank/DDBJ databases">
        <authorList>
            <consortium name="Pathogen Informatics"/>
        </authorList>
    </citation>
    <scope>NUCLEOTIDE SEQUENCE [LARGE SCALE GENOMIC DNA]</scope>
</reference>
<name>A0A0M3KBV0_ANISI</name>
<evidence type="ECO:0000313" key="10">
    <source>
        <dbReference type="WBParaSite" id="ASIM_0001844701-mRNA-1"/>
    </source>
</evidence>
<dbReference type="AlphaFoldDB" id="A0A0M3KBV0"/>
<keyword evidence="3" id="KW-0347">Helicase</keyword>
<accession>A0A0M3KBV0</accession>
<evidence type="ECO:0000256" key="6">
    <source>
        <dbReference type="ARBA" id="ARBA00060772"/>
    </source>
</evidence>
<dbReference type="EMBL" id="UYRR01034652">
    <property type="protein sequence ID" value="VDK61767.1"/>
    <property type="molecule type" value="Genomic_DNA"/>
</dbReference>
<dbReference type="GO" id="GO:0003723">
    <property type="term" value="F:RNA binding"/>
    <property type="evidence" value="ECO:0007669"/>
    <property type="project" value="UniProtKB-KW"/>
</dbReference>
<dbReference type="OrthoDB" id="5600252at2759"/>
<evidence type="ECO:0000256" key="5">
    <source>
        <dbReference type="ARBA" id="ARBA00022884"/>
    </source>
</evidence>
<dbReference type="PROSITE" id="PS51192">
    <property type="entry name" value="HELICASE_ATP_BIND_1"/>
    <property type="match status" value="1"/>
</dbReference>
<organism evidence="10">
    <name type="scientific">Anisakis simplex</name>
    <name type="common">Herring worm</name>
    <dbReference type="NCBI Taxonomy" id="6269"/>
    <lineage>
        <taxon>Eukaryota</taxon>
        <taxon>Metazoa</taxon>
        <taxon>Ecdysozoa</taxon>
        <taxon>Nematoda</taxon>
        <taxon>Chromadorea</taxon>
        <taxon>Rhabditida</taxon>
        <taxon>Spirurina</taxon>
        <taxon>Ascaridomorpha</taxon>
        <taxon>Ascaridoidea</taxon>
        <taxon>Anisakidae</taxon>
        <taxon>Anisakis</taxon>
        <taxon>Anisakis simplex complex</taxon>
    </lineage>
</organism>
<dbReference type="GO" id="GO:0003724">
    <property type="term" value="F:RNA helicase activity"/>
    <property type="evidence" value="ECO:0007669"/>
    <property type="project" value="TreeGrafter"/>
</dbReference>
<dbReference type="FunFam" id="3.40.50.300:FF:000526">
    <property type="entry name" value="DExH-box ATP-dependent RNA helicase DExH3"/>
    <property type="match status" value="1"/>
</dbReference>
<dbReference type="Proteomes" id="UP000267096">
    <property type="component" value="Unassembled WGS sequence"/>
</dbReference>
<dbReference type="GO" id="GO:0050684">
    <property type="term" value="P:regulation of mRNA processing"/>
    <property type="evidence" value="ECO:0007669"/>
    <property type="project" value="TreeGrafter"/>
</dbReference>
<dbReference type="Gene3D" id="3.40.50.300">
    <property type="entry name" value="P-loop containing nucleotide triphosphate hydrolases"/>
    <property type="match status" value="1"/>
</dbReference>
<dbReference type="Gene3D" id="3.30.160.20">
    <property type="match status" value="1"/>
</dbReference>
<dbReference type="InterPro" id="IPR011545">
    <property type="entry name" value="DEAD/DEAH_box_helicase_dom"/>
</dbReference>
<feature type="domain" description="Helicase ATP-binding" evidence="7">
    <location>
        <begin position="208"/>
        <end position="374"/>
    </location>
</feature>
<dbReference type="PANTHER" id="PTHR18934:SF119">
    <property type="entry name" value="ATP-DEPENDENT RNA HELICASE A"/>
    <property type="match status" value="1"/>
</dbReference>
<proteinExistence type="inferred from homology"/>
<dbReference type="WBParaSite" id="ASIM_0001844701-mRNA-1">
    <property type="protein sequence ID" value="ASIM_0001844701-mRNA-1"/>
    <property type="gene ID" value="ASIM_0001844701"/>
</dbReference>
<dbReference type="InterPro" id="IPR014001">
    <property type="entry name" value="Helicase_ATP-bd"/>
</dbReference>